<keyword evidence="8" id="KW-0067">ATP-binding</keyword>
<evidence type="ECO:0000256" key="5">
    <source>
        <dbReference type="ARBA" id="ARBA00022694"/>
    </source>
</evidence>
<evidence type="ECO:0000313" key="13">
    <source>
        <dbReference type="Proteomes" id="UP000280935"/>
    </source>
</evidence>
<comment type="caution">
    <text evidence="12">The sequence shown here is derived from an EMBL/GenBank/DDBJ whole genome shotgun (WGS) entry which is preliminary data.</text>
</comment>
<dbReference type="PANTHER" id="PTHR33540">
    <property type="entry name" value="TRNA THREONYLCARBAMOYLADENOSINE BIOSYNTHESIS PROTEIN TSAE"/>
    <property type="match status" value="1"/>
</dbReference>
<evidence type="ECO:0000256" key="6">
    <source>
        <dbReference type="ARBA" id="ARBA00022723"/>
    </source>
</evidence>
<sequence>MSVAADAGLARVEVACRVEFPELAQWWRIHGFELIRRDDQHWFLGRDLPVSLDVPTPEAMHALGARLATLLRAGDVVIASGDLGAGKTTLTQGIGEGLGVSGPVISPTFVISRIHPNPGDGPDLVHVDAYRMGTAGELADIDLDATLARSVTLVEWGAGVAEWLSDERLEIDIDRSEDLRHVTLTGIGPRWAGALDPLRTP</sequence>
<dbReference type="GO" id="GO:0005737">
    <property type="term" value="C:cytoplasm"/>
    <property type="evidence" value="ECO:0007669"/>
    <property type="project" value="UniProtKB-SubCell"/>
</dbReference>
<evidence type="ECO:0000256" key="1">
    <source>
        <dbReference type="ARBA" id="ARBA00004496"/>
    </source>
</evidence>
<organism evidence="12 13">
    <name type="scientific">Arachnia propionica</name>
    <dbReference type="NCBI Taxonomy" id="1750"/>
    <lineage>
        <taxon>Bacteria</taxon>
        <taxon>Bacillati</taxon>
        <taxon>Actinomycetota</taxon>
        <taxon>Actinomycetes</taxon>
        <taxon>Propionibacteriales</taxon>
        <taxon>Propionibacteriaceae</taxon>
        <taxon>Arachnia</taxon>
    </lineage>
</organism>
<dbReference type="PANTHER" id="PTHR33540:SF2">
    <property type="entry name" value="TRNA THREONYLCARBAMOYLADENOSINE BIOSYNTHESIS PROTEIN TSAE"/>
    <property type="match status" value="1"/>
</dbReference>
<keyword evidence="6" id="KW-0479">Metal-binding</keyword>
<keyword evidence="12" id="KW-0808">Transferase</keyword>
<dbReference type="AlphaFoldDB" id="A0A3P1WTW4"/>
<dbReference type="GO" id="GO:0002949">
    <property type="term" value="P:tRNA threonylcarbamoyladenosine modification"/>
    <property type="evidence" value="ECO:0007669"/>
    <property type="project" value="InterPro"/>
</dbReference>
<dbReference type="InterPro" id="IPR027417">
    <property type="entry name" value="P-loop_NTPase"/>
</dbReference>
<evidence type="ECO:0000313" key="12">
    <source>
        <dbReference type="EMBL" id="RRD49725.1"/>
    </source>
</evidence>
<dbReference type="GO" id="GO:0005524">
    <property type="term" value="F:ATP binding"/>
    <property type="evidence" value="ECO:0007669"/>
    <property type="project" value="UniProtKB-KW"/>
</dbReference>
<dbReference type="EMBL" id="RQYT01000013">
    <property type="protein sequence ID" value="RRD49725.1"/>
    <property type="molecule type" value="Genomic_DNA"/>
</dbReference>
<accession>A0A3P1WTW4</accession>
<dbReference type="Gene3D" id="3.40.50.300">
    <property type="entry name" value="P-loop containing nucleotide triphosphate hydrolases"/>
    <property type="match status" value="1"/>
</dbReference>
<dbReference type="Proteomes" id="UP000280935">
    <property type="component" value="Unassembled WGS sequence"/>
</dbReference>
<keyword evidence="9" id="KW-0460">Magnesium</keyword>
<gene>
    <name evidence="12" type="primary">tsaE</name>
    <name evidence="12" type="ORF">EII35_07415</name>
</gene>
<evidence type="ECO:0000256" key="3">
    <source>
        <dbReference type="ARBA" id="ARBA00019010"/>
    </source>
</evidence>
<evidence type="ECO:0000256" key="9">
    <source>
        <dbReference type="ARBA" id="ARBA00022842"/>
    </source>
</evidence>
<dbReference type="GO" id="GO:0016740">
    <property type="term" value="F:transferase activity"/>
    <property type="evidence" value="ECO:0007669"/>
    <property type="project" value="UniProtKB-KW"/>
</dbReference>
<dbReference type="Pfam" id="PF02367">
    <property type="entry name" value="TsaE"/>
    <property type="match status" value="1"/>
</dbReference>
<dbReference type="GO" id="GO:0046872">
    <property type="term" value="F:metal ion binding"/>
    <property type="evidence" value="ECO:0007669"/>
    <property type="project" value="UniProtKB-KW"/>
</dbReference>
<evidence type="ECO:0000256" key="4">
    <source>
        <dbReference type="ARBA" id="ARBA00022490"/>
    </source>
</evidence>
<evidence type="ECO:0000256" key="2">
    <source>
        <dbReference type="ARBA" id="ARBA00007599"/>
    </source>
</evidence>
<dbReference type="SUPFAM" id="SSF52540">
    <property type="entry name" value="P-loop containing nucleoside triphosphate hydrolases"/>
    <property type="match status" value="1"/>
</dbReference>
<keyword evidence="5" id="KW-0819">tRNA processing</keyword>
<proteinExistence type="inferred from homology"/>
<dbReference type="InterPro" id="IPR003442">
    <property type="entry name" value="T6A_TsaE"/>
</dbReference>
<comment type="subcellular location">
    <subcellularLocation>
        <location evidence="1">Cytoplasm</location>
    </subcellularLocation>
</comment>
<comment type="function">
    <text evidence="10">Required for the formation of a threonylcarbamoyl group on adenosine at position 37 (t(6)A37) in tRNAs that read codons beginning with adenine. Is involved in the transfer of the threonylcarbamoyl moiety of threonylcarbamoyl-AMP (TC-AMP) to the N6 group of A37, together with TsaD and TsaB. TsaE seems to play an indirect role in the t(6)A biosynthesis pathway, possibly in regulating the core enzymatic function of TsaD.</text>
</comment>
<dbReference type="OrthoDB" id="9800307at2"/>
<evidence type="ECO:0000256" key="10">
    <source>
        <dbReference type="ARBA" id="ARBA00024908"/>
    </source>
</evidence>
<reference evidence="12 13" key="1">
    <citation type="submission" date="2018-11" db="EMBL/GenBank/DDBJ databases">
        <title>Genomes From Bacteria Associated with the Canine Oral Cavity: a Test Case for Automated Genome-Based Taxonomic Assignment.</title>
        <authorList>
            <person name="Coil D.A."/>
            <person name="Jospin G."/>
            <person name="Darling A.E."/>
            <person name="Wallis C."/>
            <person name="Davis I.J."/>
            <person name="Harris S."/>
            <person name="Eisen J.A."/>
            <person name="Holcombe L.J."/>
            <person name="O'Flynn C."/>
        </authorList>
    </citation>
    <scope>NUCLEOTIDE SEQUENCE [LARGE SCALE GENOMIC DNA]</scope>
    <source>
        <strain evidence="12 13">OH2822_COT-296</strain>
    </source>
</reference>
<keyword evidence="7" id="KW-0547">Nucleotide-binding</keyword>
<name>A0A3P1WTW4_9ACTN</name>
<protein>
    <recommendedName>
        <fullName evidence="3">tRNA threonylcarbamoyladenosine biosynthesis protein TsaE</fullName>
    </recommendedName>
    <alternativeName>
        <fullName evidence="11">t(6)A37 threonylcarbamoyladenosine biosynthesis protein TsaE</fullName>
    </alternativeName>
</protein>
<evidence type="ECO:0000256" key="11">
    <source>
        <dbReference type="ARBA" id="ARBA00032441"/>
    </source>
</evidence>
<keyword evidence="4" id="KW-0963">Cytoplasm</keyword>
<evidence type="ECO:0000256" key="8">
    <source>
        <dbReference type="ARBA" id="ARBA00022840"/>
    </source>
</evidence>
<comment type="similarity">
    <text evidence="2">Belongs to the TsaE family.</text>
</comment>
<evidence type="ECO:0000256" key="7">
    <source>
        <dbReference type="ARBA" id="ARBA00022741"/>
    </source>
</evidence>
<dbReference type="NCBIfam" id="TIGR00150">
    <property type="entry name" value="T6A_YjeE"/>
    <property type="match status" value="1"/>
</dbReference>